<dbReference type="RefSeq" id="WP_379509409.1">
    <property type="nucleotide sequence ID" value="NZ_JBHRTQ010000007.1"/>
</dbReference>
<evidence type="ECO:0000313" key="3">
    <source>
        <dbReference type="Proteomes" id="UP001595604"/>
    </source>
</evidence>
<name>A0ABV7IN02_9SPHN</name>
<evidence type="ECO:0000313" key="2">
    <source>
        <dbReference type="EMBL" id="MFC3174034.1"/>
    </source>
</evidence>
<keyword evidence="3" id="KW-1185">Reference proteome</keyword>
<reference evidence="3" key="1">
    <citation type="journal article" date="2019" name="Int. J. Syst. Evol. Microbiol.">
        <title>The Global Catalogue of Microorganisms (GCM) 10K type strain sequencing project: providing services to taxonomists for standard genome sequencing and annotation.</title>
        <authorList>
            <consortium name="The Broad Institute Genomics Platform"/>
            <consortium name="The Broad Institute Genome Sequencing Center for Infectious Disease"/>
            <person name="Wu L."/>
            <person name="Ma J."/>
        </authorList>
    </citation>
    <scope>NUCLEOTIDE SEQUENCE [LARGE SCALE GENOMIC DNA]</scope>
    <source>
        <strain evidence="3">KCTC 42984</strain>
    </source>
</reference>
<dbReference type="InterPro" id="IPR028087">
    <property type="entry name" value="Tad_N"/>
</dbReference>
<organism evidence="2 3">
    <name type="scientific">Novosphingobium bradum</name>
    <dbReference type="NCBI Taxonomy" id="1737444"/>
    <lineage>
        <taxon>Bacteria</taxon>
        <taxon>Pseudomonadati</taxon>
        <taxon>Pseudomonadota</taxon>
        <taxon>Alphaproteobacteria</taxon>
        <taxon>Sphingomonadales</taxon>
        <taxon>Sphingomonadaceae</taxon>
        <taxon>Novosphingobium</taxon>
    </lineage>
</organism>
<gene>
    <name evidence="2" type="ORF">ACFOD9_07220</name>
</gene>
<dbReference type="EMBL" id="JBHRTQ010000007">
    <property type="protein sequence ID" value="MFC3174034.1"/>
    <property type="molecule type" value="Genomic_DNA"/>
</dbReference>
<feature type="domain" description="Putative Flp pilus-assembly TadG-like N-terminal" evidence="1">
    <location>
        <begin position="15"/>
        <end position="61"/>
    </location>
</feature>
<sequence length="506" mass="53496">MTPRGLRSVVRHAQGAAAPMFALSLAALVVVAGVGFDYGRLATTQSELQNAADQAALAAATQLDGEADAMARAEAAARSAFATAASAYVNETRVANDSQGRPITTLQFAFYQDYANDAPSGELDPAGDGRNAHVVRVTVAGRQVFYALTPIVAVLTSGDIAAHAMARLDRAVCQMPTAMVCVDRSDFQLPTSEGKGLVMRSLSSSGVDPLAPGNLGFLDIGSSQSSMGENVADPSCRLAENVQTLPGFRTNQSSAFDTRFDIYPNNTKPDCTPGTGDFCPAQGTRKNYVLAETTTVTTSSATPPPPPACGTYDSRANAWVPNAGVVNFPEDKCFSTGACTYLGDGDWDIDGYLAANHPGVLASQFAKGTRYEVYKWELADPATRLAPRLVSSSVTTRKQGANYRHTFVNQCAYAEPVFGAPVTPSQTQKDRRVMTVAVVDCEGLHGRDDVTIKAIMDVFLLSPSIVTGSGSTTKGQFNVEVIGPALRAGDLNGFQFYGRNKAVLIR</sequence>
<proteinExistence type="predicted"/>
<protein>
    <submittedName>
        <fullName evidence="2">TadE/TadG family type IV pilus assembly protein</fullName>
    </submittedName>
</protein>
<dbReference type="Pfam" id="PF13400">
    <property type="entry name" value="Tad"/>
    <property type="match status" value="1"/>
</dbReference>
<comment type="caution">
    <text evidence="2">The sequence shown here is derived from an EMBL/GenBank/DDBJ whole genome shotgun (WGS) entry which is preliminary data.</text>
</comment>
<dbReference type="Proteomes" id="UP001595604">
    <property type="component" value="Unassembled WGS sequence"/>
</dbReference>
<accession>A0ABV7IN02</accession>
<evidence type="ECO:0000259" key="1">
    <source>
        <dbReference type="Pfam" id="PF13400"/>
    </source>
</evidence>